<organism evidence="2 3">
    <name type="scientific">Thalassovita mangrovi</name>
    <dbReference type="NCBI Taxonomy" id="2692236"/>
    <lineage>
        <taxon>Bacteria</taxon>
        <taxon>Pseudomonadati</taxon>
        <taxon>Pseudomonadota</taxon>
        <taxon>Alphaproteobacteria</taxon>
        <taxon>Rhodobacterales</taxon>
        <taxon>Roseobacteraceae</taxon>
        <taxon>Thalassovita</taxon>
    </lineage>
</organism>
<accession>A0A6L8LL21</accession>
<dbReference type="RefSeq" id="WP_160974473.1">
    <property type="nucleotide sequence ID" value="NZ_WWEN01000006.1"/>
</dbReference>
<sequence>MALAHLKSFWRCVYILFLEGMLRRTENGERLGVFSKRAWGSNLMFAGITGSLIAFFWFAQRTHFELNAIATTSEVLKVSRHLTRNRKTVYELTLRWIDQNEQVHETVPRVKASYYNVPVGTELDIKYDPNDPTDVRVETQEGPWYLPRLTLLGSFMTFLMGWAMRGRPQS</sequence>
<evidence type="ECO:0000313" key="2">
    <source>
        <dbReference type="EMBL" id="MYM56575.1"/>
    </source>
</evidence>
<comment type="caution">
    <text evidence="2">The sequence shown here is derived from an EMBL/GenBank/DDBJ whole genome shotgun (WGS) entry which is preliminary data.</text>
</comment>
<dbReference type="EMBL" id="WWEN01000006">
    <property type="protein sequence ID" value="MYM56575.1"/>
    <property type="molecule type" value="Genomic_DNA"/>
</dbReference>
<evidence type="ECO:0000256" key="1">
    <source>
        <dbReference type="SAM" id="Phobius"/>
    </source>
</evidence>
<keyword evidence="1" id="KW-0472">Membrane</keyword>
<dbReference type="AlphaFoldDB" id="A0A6L8LL21"/>
<gene>
    <name evidence="2" type="ORF">GR167_14750</name>
</gene>
<evidence type="ECO:0000313" key="3">
    <source>
        <dbReference type="Proteomes" id="UP000479043"/>
    </source>
</evidence>
<keyword evidence="3" id="KW-1185">Reference proteome</keyword>
<protein>
    <submittedName>
        <fullName evidence="2">DUF3592 domain-containing protein</fullName>
    </submittedName>
</protein>
<reference evidence="2 3" key="1">
    <citation type="submission" date="2020-01" db="EMBL/GenBank/DDBJ databases">
        <authorList>
            <person name="Chen S."/>
        </authorList>
    </citation>
    <scope>NUCLEOTIDE SEQUENCE [LARGE SCALE GENOMIC DNA]</scope>
    <source>
        <strain evidence="2 3">GS-10</strain>
    </source>
</reference>
<feature type="transmembrane region" description="Helical" evidence="1">
    <location>
        <begin position="39"/>
        <end position="59"/>
    </location>
</feature>
<keyword evidence="1" id="KW-0812">Transmembrane</keyword>
<dbReference type="Proteomes" id="UP000479043">
    <property type="component" value="Unassembled WGS sequence"/>
</dbReference>
<name>A0A6L8LL21_9RHOB</name>
<feature type="transmembrane region" description="Helical" evidence="1">
    <location>
        <begin position="145"/>
        <end position="164"/>
    </location>
</feature>
<keyword evidence="1" id="KW-1133">Transmembrane helix</keyword>
<proteinExistence type="predicted"/>